<reference evidence="2 3" key="1">
    <citation type="submission" date="2014-11" db="EMBL/GenBank/DDBJ databases">
        <authorList>
            <person name="Wibberg Daniel"/>
        </authorList>
    </citation>
    <scope>NUCLEOTIDE SEQUENCE [LARGE SCALE GENOMIC DNA]</scope>
    <source>
        <strain evidence="2">Rhizoctonia solani AG1-IB 7/3/14</strain>
    </source>
</reference>
<feature type="region of interest" description="Disordered" evidence="1">
    <location>
        <begin position="369"/>
        <end position="404"/>
    </location>
</feature>
<organism evidence="2 3">
    <name type="scientific">Thanatephorus cucumeris (strain AG1-IB / isolate 7/3/14)</name>
    <name type="common">Lettuce bottom rot fungus</name>
    <name type="synonym">Rhizoctonia solani</name>
    <dbReference type="NCBI Taxonomy" id="1108050"/>
    <lineage>
        <taxon>Eukaryota</taxon>
        <taxon>Fungi</taxon>
        <taxon>Dikarya</taxon>
        <taxon>Basidiomycota</taxon>
        <taxon>Agaricomycotina</taxon>
        <taxon>Agaricomycetes</taxon>
        <taxon>Cantharellales</taxon>
        <taxon>Ceratobasidiaceae</taxon>
        <taxon>Rhizoctonia</taxon>
        <taxon>Rhizoctonia solani AG-1</taxon>
    </lineage>
</organism>
<evidence type="ECO:0000256" key="1">
    <source>
        <dbReference type="SAM" id="MobiDB-lite"/>
    </source>
</evidence>
<feature type="compositionally biased region" description="Polar residues" evidence="1">
    <location>
        <begin position="10"/>
        <end position="23"/>
    </location>
</feature>
<feature type="compositionally biased region" description="Basic and acidic residues" evidence="1">
    <location>
        <begin position="89"/>
        <end position="99"/>
    </location>
</feature>
<dbReference type="Proteomes" id="UP000059188">
    <property type="component" value="Unassembled WGS sequence"/>
</dbReference>
<proteinExistence type="predicted"/>
<dbReference type="EMBL" id="LN679157">
    <property type="protein sequence ID" value="CEL61532.1"/>
    <property type="molecule type" value="Genomic_DNA"/>
</dbReference>
<feature type="compositionally biased region" description="Basic and acidic residues" evidence="1">
    <location>
        <begin position="286"/>
        <end position="308"/>
    </location>
</feature>
<feature type="region of interest" description="Disordered" evidence="1">
    <location>
        <begin position="418"/>
        <end position="448"/>
    </location>
</feature>
<feature type="compositionally biased region" description="Low complexity" evidence="1">
    <location>
        <begin position="57"/>
        <end position="71"/>
    </location>
</feature>
<feature type="compositionally biased region" description="Low complexity" evidence="1">
    <location>
        <begin position="384"/>
        <end position="404"/>
    </location>
</feature>
<gene>
    <name evidence="2" type="ORF">RSOLAG1IB_10105</name>
</gene>
<feature type="compositionally biased region" description="Pro residues" evidence="1">
    <location>
        <begin position="192"/>
        <end position="201"/>
    </location>
</feature>
<feature type="region of interest" description="Disordered" evidence="1">
    <location>
        <begin position="1"/>
        <end position="341"/>
    </location>
</feature>
<name>A0A0B7FZB5_THACB</name>
<accession>A0A0B7FZB5</accession>
<keyword evidence="3" id="KW-1185">Reference proteome</keyword>
<dbReference type="OrthoDB" id="3239536at2759"/>
<feature type="compositionally biased region" description="Polar residues" evidence="1">
    <location>
        <begin position="165"/>
        <end position="189"/>
    </location>
</feature>
<sequence length="557" mass="59115">MAPRNKTHRTLSATNRTHSTTSLHKGEGRLAGLTTIHKDKPAGNPRDALHKTKKHSSSSSALAAKRTASKTSVHRASTTRLPQQQQMKQEPDANKKQGDDEGWVSSDEDDELDEDEILVLQTQRAQRNAREAEKLKAAAKAAEAEILAKQREDEDSEHTVDSGGKHSNMSQPTVESPSSFPQAMTAQLAQQPSPPVKPQPPAVLRHPQSQAARQPLPSHQPELARNHPGPLRQVPTLAPVIQHVPDHTKHTFPSKASPSPPAPHPSARNVPTYLDPSATAPQTNGAHDKAPPNDRSSDHRHRLDDHSASRPSVRRSQSHLMKPVALTPGRSHTLAAPSRPHPLIRAPSILTKAIPALSPLTAPPYLSAHSAKAQLSSSPPPATPSTSSPPHTRQPSLSSSTHTLPTLQVSPTAALTTSVSSLLHSPHSSPTTSFKPIPERERTVSAVSSTAALHAIHNHHPHRKPHRSLGAVAASTFPPEPADTYNGGLYPGSSSSLGAPGGAGAVVGASGGMYGGKPGPVHTLLPAPYMATHMSVGRWYAPARDAVGRVVRGRPSS</sequence>
<feature type="compositionally biased region" description="Acidic residues" evidence="1">
    <location>
        <begin position="100"/>
        <end position="117"/>
    </location>
</feature>
<evidence type="ECO:0000313" key="2">
    <source>
        <dbReference type="EMBL" id="CEL61532.1"/>
    </source>
</evidence>
<evidence type="ECO:0000313" key="3">
    <source>
        <dbReference type="Proteomes" id="UP000059188"/>
    </source>
</evidence>
<feature type="compositionally biased region" description="Basic and acidic residues" evidence="1">
    <location>
        <begin position="128"/>
        <end position="164"/>
    </location>
</feature>
<protein>
    <submittedName>
        <fullName evidence="2">Uncharacterized protein</fullName>
    </submittedName>
</protein>
<feature type="compositionally biased region" description="Low complexity" evidence="1">
    <location>
        <begin position="418"/>
        <end position="433"/>
    </location>
</feature>
<dbReference type="STRING" id="1108050.A0A0B7FZB5"/>
<feature type="compositionally biased region" description="Polar residues" evidence="1">
    <location>
        <begin position="74"/>
        <end position="88"/>
    </location>
</feature>
<dbReference type="AlphaFoldDB" id="A0A0B7FZB5"/>